<evidence type="ECO:0000256" key="1">
    <source>
        <dbReference type="SAM" id="SignalP"/>
    </source>
</evidence>
<evidence type="ECO:0008006" key="4">
    <source>
        <dbReference type="Google" id="ProtNLM"/>
    </source>
</evidence>
<accession>A0ABU6DSS3</accession>
<evidence type="ECO:0000313" key="2">
    <source>
        <dbReference type="EMBL" id="MEB5476906.1"/>
    </source>
</evidence>
<name>A0ABU6DSS3_9GAMM</name>
<proteinExistence type="predicted"/>
<gene>
    <name evidence="2" type="ORF">I2F25_07625</name>
</gene>
<sequence>MTVFRLVLLSLCIGINTTSVYANAIEKAHSSKPTSNLISKQNFTERSHISLIEQTLNKQRQAVDQLSSNSDDIKILTTIHVQPTQNFFAAQHDRFSRFLQSLFSHDS</sequence>
<protein>
    <recommendedName>
        <fullName evidence="4">DUF4179 domain-containing protein</fullName>
    </recommendedName>
</protein>
<comment type="caution">
    <text evidence="2">The sequence shown here is derived from an EMBL/GenBank/DDBJ whole genome shotgun (WGS) entry which is preliminary data.</text>
</comment>
<organism evidence="2 3">
    <name type="scientific">Acinetobacter pollinis</name>
    <dbReference type="NCBI Taxonomy" id="2605270"/>
    <lineage>
        <taxon>Bacteria</taxon>
        <taxon>Pseudomonadati</taxon>
        <taxon>Pseudomonadota</taxon>
        <taxon>Gammaproteobacteria</taxon>
        <taxon>Moraxellales</taxon>
        <taxon>Moraxellaceae</taxon>
        <taxon>Acinetobacter</taxon>
    </lineage>
</organism>
<dbReference type="RefSeq" id="WP_277095067.1">
    <property type="nucleotide sequence ID" value="NZ_VTDN01000005.1"/>
</dbReference>
<keyword evidence="3" id="KW-1185">Reference proteome</keyword>
<keyword evidence="1" id="KW-0732">Signal</keyword>
<feature type="chain" id="PRO_5047377081" description="DUF4179 domain-containing protein" evidence="1">
    <location>
        <begin position="25"/>
        <end position="107"/>
    </location>
</feature>
<evidence type="ECO:0000313" key="3">
    <source>
        <dbReference type="Proteomes" id="UP001339883"/>
    </source>
</evidence>
<reference evidence="2 3" key="1">
    <citation type="submission" date="2019-08" db="EMBL/GenBank/DDBJ databases">
        <title>Five species of Acinetobacter isolated from floral nectar and animal pollinators.</title>
        <authorList>
            <person name="Hendry T.A."/>
        </authorList>
    </citation>
    <scope>NUCLEOTIDE SEQUENCE [LARGE SCALE GENOMIC DNA]</scope>
    <source>
        <strain evidence="2 3">MD18.27</strain>
    </source>
</reference>
<feature type="signal peptide" evidence="1">
    <location>
        <begin position="1"/>
        <end position="24"/>
    </location>
</feature>
<dbReference type="Proteomes" id="UP001339883">
    <property type="component" value="Unassembled WGS sequence"/>
</dbReference>
<dbReference type="EMBL" id="VTDN01000005">
    <property type="protein sequence ID" value="MEB5476906.1"/>
    <property type="molecule type" value="Genomic_DNA"/>
</dbReference>